<keyword evidence="2" id="KW-1185">Reference proteome</keyword>
<evidence type="ECO:0000313" key="3">
    <source>
        <dbReference type="WBParaSite" id="HPLM_0001381501-mRNA-1"/>
    </source>
</evidence>
<dbReference type="Proteomes" id="UP000268014">
    <property type="component" value="Unassembled WGS sequence"/>
</dbReference>
<sequence length="180" mass="20911">MVRVYTQKLASYNVYVPGTVVESIDLNCDAVLTGGREFQKYKYWDFQYHFIENELFHSGNICATIQKYFVFQNEPLSKEEADYPLSYGFLIYRDIVQCDCIDEFPIVKTVEREAMDVERLGKNWTPRQKASDHTAVLFKSHGLFLDCEVMERTRAPKTTCCRAPFHFAQARQLPHSATAI</sequence>
<name>A0A0N4WQT9_HAEPC</name>
<protein>
    <submittedName>
        <fullName evidence="3">ZP domain-containing protein</fullName>
    </submittedName>
</protein>
<dbReference type="OrthoDB" id="5806604at2759"/>
<gene>
    <name evidence="1" type="ORF">HPLM_LOCUS13807</name>
</gene>
<dbReference type="WBParaSite" id="HPLM_0001381501-mRNA-1">
    <property type="protein sequence ID" value="HPLM_0001381501-mRNA-1"/>
    <property type="gene ID" value="HPLM_0001381501"/>
</dbReference>
<reference evidence="1 2" key="2">
    <citation type="submission" date="2018-11" db="EMBL/GenBank/DDBJ databases">
        <authorList>
            <consortium name="Pathogen Informatics"/>
        </authorList>
    </citation>
    <scope>NUCLEOTIDE SEQUENCE [LARGE SCALE GENOMIC DNA]</scope>
    <source>
        <strain evidence="1 2">MHpl1</strain>
    </source>
</reference>
<evidence type="ECO:0000313" key="2">
    <source>
        <dbReference type="Proteomes" id="UP000268014"/>
    </source>
</evidence>
<dbReference type="AlphaFoldDB" id="A0A0N4WQT9"/>
<dbReference type="EMBL" id="UZAF01018345">
    <property type="protein sequence ID" value="VDO50690.1"/>
    <property type="molecule type" value="Genomic_DNA"/>
</dbReference>
<accession>A0A0N4WQT9</accession>
<evidence type="ECO:0000313" key="1">
    <source>
        <dbReference type="EMBL" id="VDO50690.1"/>
    </source>
</evidence>
<proteinExistence type="predicted"/>
<dbReference type="STRING" id="6290.A0A0N4WQT9"/>
<reference evidence="3" key="1">
    <citation type="submission" date="2017-02" db="UniProtKB">
        <authorList>
            <consortium name="WormBaseParasite"/>
        </authorList>
    </citation>
    <scope>IDENTIFICATION</scope>
</reference>
<organism evidence="3">
    <name type="scientific">Haemonchus placei</name>
    <name type="common">Barber's pole worm</name>
    <dbReference type="NCBI Taxonomy" id="6290"/>
    <lineage>
        <taxon>Eukaryota</taxon>
        <taxon>Metazoa</taxon>
        <taxon>Ecdysozoa</taxon>
        <taxon>Nematoda</taxon>
        <taxon>Chromadorea</taxon>
        <taxon>Rhabditida</taxon>
        <taxon>Rhabditina</taxon>
        <taxon>Rhabditomorpha</taxon>
        <taxon>Strongyloidea</taxon>
        <taxon>Trichostrongylidae</taxon>
        <taxon>Haemonchus</taxon>
    </lineage>
</organism>